<sequence>MARTLLIGLAVAAIPIVSAAAAPATPEEAARLTALFERYVSHPAPGQPSGVSVVPAGESYAVTVDVKRAAAGLDSFGITFDPYTSKTLLTPQPDGTWKVHGDDSPPMVVHAGNQTLSFAATSSSFDGVYDPKLRTFASFDQHQAGTTTVRTSPTLDQNTRSETATWAGTGVAAEGGTVTTTAHYAATGFASDIMLKAAPAPAGTTPGNPAVPPPSRTGTAITVTAPSSVQDVSLGSLRAGALLDLWAFVVAHPTHDSLVAAQDDLKGLLRAGLPYVDSLKLKATLPVLAASTPVGVVSTKSFAAGIDASGLAATGRAAVALSLSDLAVPPGQLPPWSSGLVPTALDLHVTVDGFHAAEAALATVNAVDLAKDVVITPDQKAVAGRALWPGNGTVTLAPSRLTTAMLDLRMDGQASFAPAFAGRVTVTGTGLDKEIAALQALAATDPGAGQVLGPLVLAKNLAKPNPDGSLGWLIEFGGGPVKINGAPLQ</sequence>
<evidence type="ECO:0000313" key="3">
    <source>
        <dbReference type="Proteomes" id="UP000289411"/>
    </source>
</evidence>
<dbReference type="EMBL" id="QYBC01000001">
    <property type="protein sequence ID" value="RYB07676.1"/>
    <property type="molecule type" value="Genomic_DNA"/>
</dbReference>
<feature type="chain" id="PRO_5020319459" description="DUF2125 domain-containing protein" evidence="1">
    <location>
        <begin position="20"/>
        <end position="489"/>
    </location>
</feature>
<organism evidence="2 3">
    <name type="scientific">Lichenibacterium ramalinae</name>
    <dbReference type="NCBI Taxonomy" id="2316527"/>
    <lineage>
        <taxon>Bacteria</taxon>
        <taxon>Pseudomonadati</taxon>
        <taxon>Pseudomonadota</taxon>
        <taxon>Alphaproteobacteria</taxon>
        <taxon>Hyphomicrobiales</taxon>
        <taxon>Lichenihabitantaceae</taxon>
        <taxon>Lichenibacterium</taxon>
    </lineage>
</organism>
<evidence type="ECO:0000313" key="2">
    <source>
        <dbReference type="EMBL" id="RYB07676.1"/>
    </source>
</evidence>
<evidence type="ECO:0008006" key="4">
    <source>
        <dbReference type="Google" id="ProtNLM"/>
    </source>
</evidence>
<feature type="signal peptide" evidence="1">
    <location>
        <begin position="1"/>
        <end position="19"/>
    </location>
</feature>
<evidence type="ECO:0000256" key="1">
    <source>
        <dbReference type="SAM" id="SignalP"/>
    </source>
</evidence>
<protein>
    <recommendedName>
        <fullName evidence="4">DUF2125 domain-containing protein</fullName>
    </recommendedName>
</protein>
<name>A0A4Q2RI44_9HYPH</name>
<dbReference type="Proteomes" id="UP000289411">
    <property type="component" value="Unassembled WGS sequence"/>
</dbReference>
<keyword evidence="1" id="KW-0732">Signal</keyword>
<proteinExistence type="predicted"/>
<dbReference type="OrthoDB" id="8301995at2"/>
<reference evidence="2 3" key="2">
    <citation type="submission" date="2019-02" db="EMBL/GenBank/DDBJ databases">
        <title>'Lichenibacterium ramalinii' gen. nov. sp. nov., 'Lichenibacterium minor' gen. nov. sp. nov.</title>
        <authorList>
            <person name="Pankratov T."/>
        </authorList>
    </citation>
    <scope>NUCLEOTIDE SEQUENCE [LARGE SCALE GENOMIC DNA]</scope>
    <source>
        <strain evidence="2 3">RmlP001</strain>
    </source>
</reference>
<dbReference type="RefSeq" id="WP_129217146.1">
    <property type="nucleotide sequence ID" value="NZ_QYBC01000001.1"/>
</dbReference>
<dbReference type="AlphaFoldDB" id="A0A4Q2RI44"/>
<gene>
    <name evidence="2" type="ORF">D3272_00650</name>
</gene>
<keyword evidence="3" id="KW-1185">Reference proteome</keyword>
<reference evidence="2 3" key="1">
    <citation type="submission" date="2018-09" db="EMBL/GenBank/DDBJ databases">
        <authorList>
            <person name="Grouzdev D.S."/>
            <person name="Krutkina M.S."/>
        </authorList>
    </citation>
    <scope>NUCLEOTIDE SEQUENCE [LARGE SCALE GENOMIC DNA]</scope>
    <source>
        <strain evidence="2 3">RmlP001</strain>
    </source>
</reference>
<accession>A0A4Q2RI44</accession>
<comment type="caution">
    <text evidence="2">The sequence shown here is derived from an EMBL/GenBank/DDBJ whole genome shotgun (WGS) entry which is preliminary data.</text>
</comment>